<evidence type="ECO:0000259" key="8">
    <source>
        <dbReference type="PROSITE" id="PS51387"/>
    </source>
</evidence>
<keyword evidence="5" id="KW-0809">Transit peptide</keyword>
<dbReference type="FunFam" id="3.30.465.10:FF:000016">
    <property type="entry name" value="probable D-lactate dehydrogenase, mitochondrial"/>
    <property type="match status" value="1"/>
</dbReference>
<dbReference type="GO" id="GO:0071949">
    <property type="term" value="F:FAD binding"/>
    <property type="evidence" value="ECO:0007669"/>
    <property type="project" value="InterPro"/>
</dbReference>
<evidence type="ECO:0000256" key="5">
    <source>
        <dbReference type="ARBA" id="ARBA00022946"/>
    </source>
</evidence>
<gene>
    <name evidence="9" type="ORF">A6A40_03060</name>
</gene>
<dbReference type="FunFam" id="3.30.43.10:FF:000010">
    <property type="entry name" value="probable D-lactate dehydrogenase, mitochondrial"/>
    <property type="match status" value="1"/>
</dbReference>
<dbReference type="InterPro" id="IPR004113">
    <property type="entry name" value="FAD-bd_oxidored_4_C"/>
</dbReference>
<organism evidence="9 10">
    <name type="scientific">Azospirillum humicireducens</name>
    <dbReference type="NCBI Taxonomy" id="1226968"/>
    <lineage>
        <taxon>Bacteria</taxon>
        <taxon>Pseudomonadati</taxon>
        <taxon>Pseudomonadota</taxon>
        <taxon>Alphaproteobacteria</taxon>
        <taxon>Rhodospirillales</taxon>
        <taxon>Azospirillaceae</taxon>
        <taxon>Azospirillum</taxon>
    </lineage>
</organism>
<proteinExistence type="inferred from homology"/>
<sequence>MTVIATTQPRAALTEEARAELSALLGDRFTTSLPVREHHGKDESYHTPCPPDGVAFANSTEEVSAIVKICAKHKLPIIPFGTGTSLEGGIAALAGGITIDLSGMQQILRVSAEDLDVTVQAGVTRKQLNEHLRDTGLFFPIDPGANASLGGMSATRASGTNAVRYGTMRENVLGLTVVLADGRVIKTGGRARKSAAGYDLTRLFVGSEGTLGIITEVTLKLYGIPEAISSAVCAFPTIKGAVDTVIQTIQVGVPVARIELLDEVQIDAVNKYSKLDYAVAPTLFFEFHGTEAGVKEQAEMVAAIAAEHGGMEFAWATRPEDRSKLWQARHDAYYAALALRPGSKGWPTDVCVPISRLADCILETKQDLAESNMLAPMVGHVGDGNFHLVYVLDPENPAELAEAQRLADKMVGRALAMGGTCTGEHGIGYGKMAFLEQEAGEAFAVMGDLKRAFDPDNLLNPGKVVRV</sequence>
<dbReference type="AlphaFoldDB" id="A0A160JEP3"/>
<evidence type="ECO:0000256" key="7">
    <source>
        <dbReference type="ARBA" id="ARBA00038897"/>
    </source>
</evidence>
<dbReference type="InterPro" id="IPR006094">
    <property type="entry name" value="Oxid_FAD_bind_N"/>
</dbReference>
<dbReference type="GO" id="GO:0008720">
    <property type="term" value="F:D-lactate dehydrogenase (NAD+) activity"/>
    <property type="evidence" value="ECO:0007669"/>
    <property type="project" value="TreeGrafter"/>
</dbReference>
<evidence type="ECO:0000256" key="3">
    <source>
        <dbReference type="ARBA" id="ARBA00022630"/>
    </source>
</evidence>
<evidence type="ECO:0000313" key="9">
    <source>
        <dbReference type="EMBL" id="ANC90964.1"/>
    </source>
</evidence>
<dbReference type="GO" id="GO:1903457">
    <property type="term" value="P:lactate catabolic process"/>
    <property type="evidence" value="ECO:0007669"/>
    <property type="project" value="TreeGrafter"/>
</dbReference>
<dbReference type="Pfam" id="PF02913">
    <property type="entry name" value="FAD-oxidase_C"/>
    <property type="match status" value="1"/>
</dbReference>
<dbReference type="InterPro" id="IPR016169">
    <property type="entry name" value="FAD-bd_PCMH_sub2"/>
</dbReference>
<dbReference type="PANTHER" id="PTHR11748">
    <property type="entry name" value="D-LACTATE DEHYDROGENASE"/>
    <property type="match status" value="1"/>
</dbReference>
<dbReference type="Proteomes" id="UP000077405">
    <property type="component" value="Chromosome"/>
</dbReference>
<evidence type="ECO:0000256" key="6">
    <source>
        <dbReference type="ARBA" id="ARBA00023002"/>
    </source>
</evidence>
<keyword evidence="3" id="KW-0285">Flavoprotein</keyword>
<name>A0A160JEP3_9PROT</name>
<dbReference type="FunFam" id="3.30.70.2740:FF:000001">
    <property type="entry name" value="D-lactate dehydrogenase mitochondrial"/>
    <property type="match status" value="1"/>
</dbReference>
<dbReference type="Pfam" id="PF01565">
    <property type="entry name" value="FAD_binding_4"/>
    <property type="match status" value="1"/>
</dbReference>
<accession>A0A160JEP3</accession>
<dbReference type="PANTHER" id="PTHR11748:SF111">
    <property type="entry name" value="D-LACTATE DEHYDROGENASE, MITOCHONDRIAL-RELATED"/>
    <property type="match status" value="1"/>
</dbReference>
<evidence type="ECO:0000256" key="2">
    <source>
        <dbReference type="ARBA" id="ARBA00008000"/>
    </source>
</evidence>
<dbReference type="EC" id="1.1.2.4" evidence="7"/>
<dbReference type="Gene3D" id="1.10.45.10">
    <property type="entry name" value="Vanillyl-alcohol Oxidase, Chain A, domain 4"/>
    <property type="match status" value="1"/>
</dbReference>
<dbReference type="InterPro" id="IPR016164">
    <property type="entry name" value="FAD-linked_Oxase-like_C"/>
</dbReference>
<feature type="domain" description="FAD-binding PCMH-type" evidence="8">
    <location>
        <begin position="47"/>
        <end position="224"/>
    </location>
</feature>
<protein>
    <recommendedName>
        <fullName evidence="7">D-lactate dehydrogenase (cytochrome)</fullName>
        <ecNumber evidence="7">1.1.2.4</ecNumber>
    </recommendedName>
</protein>
<dbReference type="OrthoDB" id="9815648at2"/>
<dbReference type="EMBL" id="CP015285">
    <property type="protein sequence ID" value="ANC90964.1"/>
    <property type="molecule type" value="Genomic_DNA"/>
</dbReference>
<comment type="similarity">
    <text evidence="2">Belongs to the FAD-binding oxidoreductase/transferase type 4 family.</text>
</comment>
<dbReference type="SUPFAM" id="SSF55103">
    <property type="entry name" value="FAD-linked oxidases, C-terminal domain"/>
    <property type="match status" value="1"/>
</dbReference>
<comment type="cofactor">
    <cofactor evidence="1">
        <name>FAD</name>
        <dbReference type="ChEBI" id="CHEBI:57692"/>
    </cofactor>
</comment>
<dbReference type="FunFam" id="1.10.45.10:FF:000001">
    <property type="entry name" value="D-lactate dehydrogenase mitochondrial"/>
    <property type="match status" value="1"/>
</dbReference>
<dbReference type="InterPro" id="IPR016171">
    <property type="entry name" value="Vanillyl_alc_oxidase_C-sub2"/>
</dbReference>
<reference evidence="9 10" key="1">
    <citation type="journal article" date="2013" name="Int. J. Syst. Evol. Microbiol.">
        <title>Azospirillum humicireducens sp. nov., a nitrogen-fixing bacterium isolated from a microbial fuel cell.</title>
        <authorList>
            <person name="Zhou S."/>
            <person name="Han L."/>
            <person name="Wang Y."/>
            <person name="Yang G."/>
            <person name="Zhuang L."/>
            <person name="Hu P."/>
        </authorList>
    </citation>
    <scope>NUCLEOTIDE SEQUENCE [LARGE SCALE GENOMIC DNA]</scope>
    <source>
        <strain evidence="9 10">SgZ-5</strain>
    </source>
</reference>
<dbReference type="STRING" id="1226968.A6A40_03060"/>
<dbReference type="RefSeq" id="WP_063634058.1">
    <property type="nucleotide sequence ID" value="NZ_CP015285.1"/>
</dbReference>
<dbReference type="KEGG" id="ahu:A6A40_03060"/>
<dbReference type="InterPro" id="IPR036318">
    <property type="entry name" value="FAD-bd_PCMH-like_sf"/>
</dbReference>
<dbReference type="PROSITE" id="PS51387">
    <property type="entry name" value="FAD_PCMH"/>
    <property type="match status" value="1"/>
</dbReference>
<evidence type="ECO:0000256" key="1">
    <source>
        <dbReference type="ARBA" id="ARBA00001974"/>
    </source>
</evidence>
<keyword evidence="6" id="KW-0560">Oxidoreductase</keyword>
<evidence type="ECO:0000313" key="10">
    <source>
        <dbReference type="Proteomes" id="UP000077405"/>
    </source>
</evidence>
<dbReference type="SUPFAM" id="SSF56176">
    <property type="entry name" value="FAD-binding/transporter-associated domain-like"/>
    <property type="match status" value="1"/>
</dbReference>
<evidence type="ECO:0000256" key="4">
    <source>
        <dbReference type="ARBA" id="ARBA00022827"/>
    </source>
</evidence>
<dbReference type="Gene3D" id="3.30.465.10">
    <property type="match status" value="1"/>
</dbReference>
<dbReference type="GO" id="GO:0004458">
    <property type="term" value="F:D-lactate dehydrogenase (cytochrome) activity"/>
    <property type="evidence" value="ECO:0007669"/>
    <property type="project" value="UniProtKB-EC"/>
</dbReference>
<dbReference type="Gene3D" id="3.30.70.2740">
    <property type="match status" value="1"/>
</dbReference>
<keyword evidence="10" id="KW-1185">Reference proteome</keyword>
<keyword evidence="4" id="KW-0274">FAD</keyword>
<dbReference type="InterPro" id="IPR016166">
    <property type="entry name" value="FAD-bd_PCMH"/>
</dbReference>